<protein>
    <submittedName>
        <fullName evidence="1">Phosphoglycerate mutase</fullName>
        <ecNumber evidence="1">5.4.2.12</ecNumber>
    </submittedName>
</protein>
<keyword evidence="2" id="KW-1185">Reference proteome</keyword>
<organism evidence="1 2">
    <name type="scientific">Methylobacterium goesingense</name>
    <dbReference type="NCBI Taxonomy" id="243690"/>
    <lineage>
        <taxon>Bacteria</taxon>
        <taxon>Pseudomonadati</taxon>
        <taxon>Pseudomonadota</taxon>
        <taxon>Alphaproteobacteria</taxon>
        <taxon>Hyphomicrobiales</taxon>
        <taxon>Methylobacteriaceae</taxon>
        <taxon>Methylobacterium</taxon>
    </lineage>
</organism>
<proteinExistence type="predicted"/>
<dbReference type="PANTHER" id="PTHR48100:SF59">
    <property type="entry name" value="ADENOSYLCOBALAMIN_ALPHA-RIBAZOLE PHOSPHATASE"/>
    <property type="match status" value="1"/>
</dbReference>
<dbReference type="EMBL" id="JBEPMM010000030">
    <property type="protein sequence ID" value="MET3695510.1"/>
    <property type="molecule type" value="Genomic_DNA"/>
</dbReference>
<dbReference type="Proteomes" id="UP001549145">
    <property type="component" value="Unassembled WGS sequence"/>
</dbReference>
<dbReference type="InterPro" id="IPR029033">
    <property type="entry name" value="His_PPase_superfam"/>
</dbReference>
<sequence length="201" mass="22172">MRPVNPIYFVRHGQTDWNAEGRLQGQRDIDLNAEGLRQAEAVAARLARVSGLSGADLAGLDFAASPLIRTRRTMETLRAALDLDPADYRLDPRFKEISFGAWEGSTWAEIRRWDPAGALARDRDRWGYRPPGGTGESYAMLVERVEPAIAALTRPTVIVAHGGVARAILVIRGHLGLRDAPRIGIRQGSVLVSDRAGWRWA</sequence>
<dbReference type="CDD" id="cd07067">
    <property type="entry name" value="HP_PGM_like"/>
    <property type="match status" value="1"/>
</dbReference>
<dbReference type="SUPFAM" id="SSF53254">
    <property type="entry name" value="Phosphoglycerate mutase-like"/>
    <property type="match status" value="1"/>
</dbReference>
<keyword evidence="1" id="KW-0413">Isomerase</keyword>
<evidence type="ECO:0000313" key="1">
    <source>
        <dbReference type="EMBL" id="MET3695510.1"/>
    </source>
</evidence>
<dbReference type="Pfam" id="PF00300">
    <property type="entry name" value="His_Phos_1"/>
    <property type="match status" value="1"/>
</dbReference>
<reference evidence="1 2" key="1">
    <citation type="submission" date="2024-06" db="EMBL/GenBank/DDBJ databases">
        <title>Genomic Encyclopedia of Type Strains, Phase IV (KMG-IV): sequencing the most valuable type-strain genomes for metagenomic binning, comparative biology and taxonomic classification.</title>
        <authorList>
            <person name="Goeker M."/>
        </authorList>
    </citation>
    <scope>NUCLEOTIDE SEQUENCE [LARGE SCALE GENOMIC DNA]</scope>
    <source>
        <strain evidence="1 2">DSM 21331</strain>
    </source>
</reference>
<dbReference type="Gene3D" id="3.40.50.1240">
    <property type="entry name" value="Phosphoglycerate mutase-like"/>
    <property type="match status" value="1"/>
</dbReference>
<name>A0ABV2LFA1_9HYPH</name>
<dbReference type="SMART" id="SM00855">
    <property type="entry name" value="PGAM"/>
    <property type="match status" value="1"/>
</dbReference>
<comment type="caution">
    <text evidence="1">The sequence shown here is derived from an EMBL/GenBank/DDBJ whole genome shotgun (WGS) entry which is preliminary data.</text>
</comment>
<dbReference type="GO" id="GO:0004619">
    <property type="term" value="F:phosphoglycerate mutase activity"/>
    <property type="evidence" value="ECO:0007669"/>
    <property type="project" value="UniProtKB-EC"/>
</dbReference>
<dbReference type="InterPro" id="IPR013078">
    <property type="entry name" value="His_Pase_superF_clade-1"/>
</dbReference>
<dbReference type="InterPro" id="IPR050275">
    <property type="entry name" value="PGM_Phosphatase"/>
</dbReference>
<evidence type="ECO:0000313" key="2">
    <source>
        <dbReference type="Proteomes" id="UP001549145"/>
    </source>
</evidence>
<dbReference type="RefSeq" id="WP_373320855.1">
    <property type="nucleotide sequence ID" value="NZ_BPQL01000025.1"/>
</dbReference>
<gene>
    <name evidence="1" type="ORF">ABID43_005079</name>
</gene>
<dbReference type="PANTHER" id="PTHR48100">
    <property type="entry name" value="BROAD-SPECIFICITY PHOSPHATASE YOR283W-RELATED"/>
    <property type="match status" value="1"/>
</dbReference>
<accession>A0ABV2LFA1</accession>
<dbReference type="EC" id="5.4.2.12" evidence="1"/>
<dbReference type="PIRSF" id="PIRSF000709">
    <property type="entry name" value="6PFK_2-Ptase"/>
    <property type="match status" value="1"/>
</dbReference>